<dbReference type="Pfam" id="PF01311">
    <property type="entry name" value="Bac_export_1"/>
    <property type="match status" value="1"/>
</dbReference>
<protein>
    <recommendedName>
        <fullName evidence="10">Type III secretion protein</fullName>
    </recommendedName>
</protein>
<feature type="transmembrane region" description="Helical" evidence="7">
    <location>
        <begin position="93"/>
        <end position="117"/>
    </location>
</feature>
<evidence type="ECO:0000256" key="2">
    <source>
        <dbReference type="ARBA" id="ARBA00009772"/>
    </source>
</evidence>
<dbReference type="EMBL" id="RJVP01000004">
    <property type="protein sequence ID" value="ROH85890.1"/>
    <property type="molecule type" value="Genomic_DNA"/>
</dbReference>
<keyword evidence="4 7" id="KW-0812">Transmembrane</keyword>
<reference evidence="8 9" key="1">
    <citation type="submission" date="2018-10" db="EMBL/GenBank/DDBJ databases">
        <authorList>
            <person name="Chen W.-M."/>
        </authorList>
    </citation>
    <scope>NUCLEOTIDE SEQUENCE [LARGE SCALE GENOMIC DNA]</scope>
    <source>
        <strain evidence="8 9">H-5</strain>
    </source>
</reference>
<sequence length="277" mass="29476">MRAVDAEAVGKLLGFGYRRYPGVFLVAAALFNWALAVLLISIRLSTLFIATPIFAGIPVPNMARVLLVLGISLAFANTVYWPELGTVDLAWLVSAAVAELIIGAAMASVLFAGFAAFHFGGRLLDFQIGFGLAGLVDIATRNNMPLVGSILSMLAVLMFFLIDGHLAMLQVLQLSFMKLPLGAGIANLDIGVFIAYFGACFSLGFAIVAPVVLCLLLIDIGMAFMSRTMPQMNVFILSLGLKVIVGLIILAIVVPFSGGIIHMLFDSIFTTWGKAVT</sequence>
<evidence type="ECO:0000313" key="9">
    <source>
        <dbReference type="Proteomes" id="UP000275137"/>
    </source>
</evidence>
<evidence type="ECO:0000313" key="8">
    <source>
        <dbReference type="EMBL" id="ROH85890.1"/>
    </source>
</evidence>
<dbReference type="PRINTS" id="PR00953">
    <property type="entry name" value="TYPE3IMRPROT"/>
</dbReference>
<evidence type="ECO:0000256" key="1">
    <source>
        <dbReference type="ARBA" id="ARBA00004651"/>
    </source>
</evidence>
<keyword evidence="5 7" id="KW-1133">Transmembrane helix</keyword>
<accession>A0A3N0UZC4</accession>
<name>A0A3N0UZC4_9PROT</name>
<gene>
    <name evidence="8" type="ORF">ED236_09170</name>
</gene>
<dbReference type="PANTHER" id="PTHR30065">
    <property type="entry name" value="FLAGELLAR BIOSYNTHETIC PROTEIN FLIR"/>
    <property type="match status" value="1"/>
</dbReference>
<dbReference type="AlphaFoldDB" id="A0A3N0UZC4"/>
<feature type="transmembrane region" description="Helical" evidence="7">
    <location>
        <begin position="150"/>
        <end position="173"/>
    </location>
</feature>
<keyword evidence="3" id="KW-1003">Cell membrane</keyword>
<dbReference type="PANTHER" id="PTHR30065:SF1">
    <property type="entry name" value="SURFACE PRESENTATION OF ANTIGENS PROTEIN SPAR"/>
    <property type="match status" value="1"/>
</dbReference>
<evidence type="ECO:0008006" key="10">
    <source>
        <dbReference type="Google" id="ProtNLM"/>
    </source>
</evidence>
<feature type="transmembrane region" description="Helical" evidence="7">
    <location>
        <begin position="20"/>
        <end position="42"/>
    </location>
</feature>
<evidence type="ECO:0000256" key="4">
    <source>
        <dbReference type="ARBA" id="ARBA00022692"/>
    </source>
</evidence>
<keyword evidence="6 7" id="KW-0472">Membrane</keyword>
<comment type="subcellular location">
    <subcellularLocation>
        <location evidence="1">Cell membrane</location>
        <topology evidence="1">Multi-pass membrane protein</topology>
    </subcellularLocation>
</comment>
<evidence type="ECO:0000256" key="5">
    <source>
        <dbReference type="ARBA" id="ARBA00022989"/>
    </source>
</evidence>
<comment type="caution">
    <text evidence="8">The sequence shown here is derived from an EMBL/GenBank/DDBJ whole genome shotgun (WGS) entry which is preliminary data.</text>
</comment>
<feature type="transmembrane region" description="Helical" evidence="7">
    <location>
        <begin position="239"/>
        <end position="265"/>
    </location>
</feature>
<dbReference type="GO" id="GO:0005886">
    <property type="term" value="C:plasma membrane"/>
    <property type="evidence" value="ECO:0007669"/>
    <property type="project" value="UniProtKB-SubCell"/>
</dbReference>
<feature type="transmembrane region" description="Helical" evidence="7">
    <location>
        <begin position="63"/>
        <end position="81"/>
    </location>
</feature>
<comment type="similarity">
    <text evidence="2">Belongs to the FliR/MopE/SpaR family.</text>
</comment>
<dbReference type="InterPro" id="IPR002010">
    <property type="entry name" value="T3SS_IM_R"/>
</dbReference>
<keyword evidence="9" id="KW-1185">Reference proteome</keyword>
<evidence type="ECO:0000256" key="6">
    <source>
        <dbReference type="ARBA" id="ARBA00023136"/>
    </source>
</evidence>
<proteinExistence type="inferred from homology"/>
<evidence type="ECO:0000256" key="3">
    <source>
        <dbReference type="ARBA" id="ARBA00022475"/>
    </source>
</evidence>
<dbReference type="Proteomes" id="UP000275137">
    <property type="component" value="Unassembled WGS sequence"/>
</dbReference>
<evidence type="ECO:0000256" key="7">
    <source>
        <dbReference type="SAM" id="Phobius"/>
    </source>
</evidence>
<dbReference type="GO" id="GO:0006605">
    <property type="term" value="P:protein targeting"/>
    <property type="evidence" value="ECO:0007669"/>
    <property type="project" value="InterPro"/>
</dbReference>
<organism evidence="8 9">
    <name type="scientific">Pseudomethylobacillus aquaticus</name>
    <dbReference type="NCBI Taxonomy" id="2676064"/>
    <lineage>
        <taxon>Bacteria</taxon>
        <taxon>Pseudomonadati</taxon>
        <taxon>Pseudomonadota</taxon>
        <taxon>Betaproteobacteria</taxon>
        <taxon>Nitrosomonadales</taxon>
        <taxon>Methylophilaceae</taxon>
        <taxon>Pseudomethylobacillus</taxon>
    </lineage>
</organism>
<feature type="transmembrane region" description="Helical" evidence="7">
    <location>
        <begin position="193"/>
        <end position="218"/>
    </location>
</feature>